<dbReference type="Gene3D" id="1.10.10.60">
    <property type="entry name" value="Homeodomain-like"/>
    <property type="match status" value="1"/>
</dbReference>
<dbReference type="InterPro" id="IPR029016">
    <property type="entry name" value="GAF-like_dom_sf"/>
</dbReference>
<keyword evidence="11 12" id="KW-0535">Nitrogen fixation</keyword>
<evidence type="ECO:0000313" key="15">
    <source>
        <dbReference type="Proteomes" id="UP001138768"/>
    </source>
</evidence>
<dbReference type="SMART" id="SM00382">
    <property type="entry name" value="AAA"/>
    <property type="match status" value="1"/>
</dbReference>
<dbReference type="Gene3D" id="1.10.8.60">
    <property type="match status" value="1"/>
</dbReference>
<dbReference type="NCBIfam" id="TIGR01817">
    <property type="entry name" value="nifA"/>
    <property type="match status" value="1"/>
</dbReference>
<dbReference type="PROSITE" id="PS00688">
    <property type="entry name" value="SIGMA54_INTERACT_3"/>
    <property type="match status" value="1"/>
</dbReference>
<dbReference type="GO" id="GO:0009399">
    <property type="term" value="P:nitrogen fixation"/>
    <property type="evidence" value="ECO:0007669"/>
    <property type="project" value="UniProtKB-UniRule"/>
</dbReference>
<evidence type="ECO:0000256" key="8">
    <source>
        <dbReference type="ARBA" id="ARBA00023125"/>
    </source>
</evidence>
<dbReference type="GO" id="GO:0043565">
    <property type="term" value="F:sequence-specific DNA binding"/>
    <property type="evidence" value="ECO:0007669"/>
    <property type="project" value="InterPro"/>
</dbReference>
<dbReference type="SUPFAM" id="SSF52540">
    <property type="entry name" value="P-loop containing nucleoside triphosphate hydrolases"/>
    <property type="match status" value="1"/>
</dbReference>
<dbReference type="InterPro" id="IPR002078">
    <property type="entry name" value="Sigma_54_int"/>
</dbReference>
<dbReference type="Pfam" id="PF02954">
    <property type="entry name" value="HTH_8"/>
    <property type="match status" value="1"/>
</dbReference>
<evidence type="ECO:0000313" key="14">
    <source>
        <dbReference type="EMBL" id="MBK1619764.1"/>
    </source>
</evidence>
<evidence type="ECO:0000256" key="2">
    <source>
        <dbReference type="ARBA" id="ARBA00011135"/>
    </source>
</evidence>
<organism evidence="14 15">
    <name type="scientific">Lamprobacter modestohalophilus</name>
    <dbReference type="NCBI Taxonomy" id="1064514"/>
    <lineage>
        <taxon>Bacteria</taxon>
        <taxon>Pseudomonadati</taxon>
        <taxon>Pseudomonadota</taxon>
        <taxon>Gammaproteobacteria</taxon>
        <taxon>Chromatiales</taxon>
        <taxon>Chromatiaceae</taxon>
        <taxon>Lamprobacter</taxon>
    </lineage>
</organism>
<feature type="domain" description="Sigma-54 factor interaction" evidence="13">
    <location>
        <begin position="216"/>
        <end position="444"/>
    </location>
</feature>
<dbReference type="FunFam" id="3.40.50.300:FF:000006">
    <property type="entry name" value="DNA-binding transcriptional regulator NtrC"/>
    <property type="match status" value="1"/>
</dbReference>
<dbReference type="SMART" id="SM00065">
    <property type="entry name" value="GAF"/>
    <property type="match status" value="1"/>
</dbReference>
<dbReference type="EMBL" id="NRRY01000026">
    <property type="protein sequence ID" value="MBK1619764.1"/>
    <property type="molecule type" value="Genomic_DNA"/>
</dbReference>
<accession>A0A9X0WA83</accession>
<evidence type="ECO:0000256" key="7">
    <source>
        <dbReference type="ARBA" id="ARBA00023015"/>
    </source>
</evidence>
<dbReference type="CDD" id="cd00009">
    <property type="entry name" value="AAA"/>
    <property type="match status" value="1"/>
</dbReference>
<dbReference type="Gene3D" id="3.30.450.40">
    <property type="match status" value="1"/>
</dbReference>
<keyword evidence="8 12" id="KW-0238">DNA-binding</keyword>
<evidence type="ECO:0000256" key="10">
    <source>
        <dbReference type="ARBA" id="ARBA00023163"/>
    </source>
</evidence>
<name>A0A9X0WA83_9GAMM</name>
<keyword evidence="7 12" id="KW-0805">Transcription regulation</keyword>
<dbReference type="InterPro" id="IPR003593">
    <property type="entry name" value="AAA+_ATPase"/>
</dbReference>
<dbReference type="Pfam" id="PF01590">
    <property type="entry name" value="GAF"/>
    <property type="match status" value="1"/>
</dbReference>
<evidence type="ECO:0000256" key="1">
    <source>
        <dbReference type="ARBA" id="ARBA00002167"/>
    </source>
</evidence>
<keyword evidence="10 12" id="KW-0804">Transcription</keyword>
<evidence type="ECO:0000256" key="12">
    <source>
        <dbReference type="RuleBase" id="RU368029"/>
    </source>
</evidence>
<dbReference type="InterPro" id="IPR002197">
    <property type="entry name" value="HTH_Fis"/>
</dbReference>
<evidence type="ECO:0000256" key="5">
    <source>
        <dbReference type="ARBA" id="ARBA00022840"/>
    </source>
</evidence>
<dbReference type="InterPro" id="IPR003018">
    <property type="entry name" value="GAF"/>
</dbReference>
<dbReference type="PANTHER" id="PTHR32071:SF117">
    <property type="entry name" value="PTS-DEPENDENT DIHYDROXYACETONE KINASE OPERON REGULATORY PROTEIN-RELATED"/>
    <property type="match status" value="1"/>
</dbReference>
<dbReference type="InterPro" id="IPR025662">
    <property type="entry name" value="Sigma_54_int_dom_ATP-bd_1"/>
</dbReference>
<dbReference type="PROSITE" id="PS00675">
    <property type="entry name" value="SIGMA54_INTERACT_1"/>
    <property type="match status" value="1"/>
</dbReference>
<dbReference type="PROSITE" id="PS00676">
    <property type="entry name" value="SIGMA54_INTERACT_2"/>
    <property type="match status" value="1"/>
</dbReference>
<keyword evidence="6 12" id="KW-0902">Two-component regulatory system</keyword>
<comment type="function">
    <text evidence="1 12">Required for activation of most nif operons, which are directly involved in nitrogen fixation.</text>
</comment>
<evidence type="ECO:0000256" key="3">
    <source>
        <dbReference type="ARBA" id="ARBA00015308"/>
    </source>
</evidence>
<dbReference type="PROSITE" id="PS50045">
    <property type="entry name" value="SIGMA54_INTERACT_4"/>
    <property type="match status" value="1"/>
</dbReference>
<keyword evidence="5" id="KW-0067">ATP-binding</keyword>
<evidence type="ECO:0000259" key="13">
    <source>
        <dbReference type="PROSITE" id="PS50045"/>
    </source>
</evidence>
<dbReference type="InterPro" id="IPR025944">
    <property type="entry name" value="Sigma_54_int_dom_CS"/>
</dbReference>
<keyword evidence="4" id="KW-0547">Nucleotide-binding</keyword>
<dbReference type="InterPro" id="IPR010113">
    <property type="entry name" value="Nif-specific_regulatory_prot"/>
</dbReference>
<comment type="subunit">
    <text evidence="2 12">Interacts with sigma-54.</text>
</comment>
<evidence type="ECO:0000256" key="6">
    <source>
        <dbReference type="ARBA" id="ARBA00023012"/>
    </source>
</evidence>
<comment type="caution">
    <text evidence="14">The sequence shown here is derived from an EMBL/GenBank/DDBJ whole genome shotgun (WGS) entry which is preliminary data.</text>
</comment>
<dbReference type="InterPro" id="IPR027417">
    <property type="entry name" value="P-loop_NTPase"/>
</dbReference>
<sequence length="544" mass="61048">MRVDTRTDTRTDSRTDSRTDTRRADLLEAQLAALFDVSRILSRSLQLRETLRAVLQTLHERERLCLGMVSLLDEESGDLLISALHDDDAAPFEKVRYRRGEGVIGHILETNQEWLLERVSDEPRFLDKLGMFNRDLPFIGVPIRIGDGPAAGVFAIQPPVRDEHLQQRARFTEMVANLIGQAVLLARSVEAERRALREERDALRRHVKGTHGFDSIIGHTQRMRIVFEQVRQVAKWNTTVLVRGESGTGKELIANAIHYNSPRAQSTFVKLNCAALPDNLLESELFGHEKGAFTGAVNLRKGRFEQADGGTLFLDEIGEISPAFQAKLLRVLQEGEFERVGGSRTMKVDVRVIAATNRNLEQEVKAGEFREDLYYRLNVMPIVMPALRERIEDVPELAQFLVAKVAKQQGRELTITDSALRVLMRYDWPGNVRELENCMERAAVMSECGIIDRDVIDLTGLDVGNLPEPRAAFSSAAGLGASSSAGATDDAIDFDDPDVDERERVIAALEQAGWVQAKAARLLNMTPRQIAYRIQTMNIKVKQF</sequence>
<dbReference type="Gene3D" id="3.40.50.300">
    <property type="entry name" value="P-loop containing nucleotide triphosphate hydrolases"/>
    <property type="match status" value="1"/>
</dbReference>
<dbReference type="PRINTS" id="PR01590">
    <property type="entry name" value="HTHFIS"/>
</dbReference>
<dbReference type="Pfam" id="PF25601">
    <property type="entry name" value="AAA_lid_14"/>
    <property type="match status" value="1"/>
</dbReference>
<keyword evidence="15" id="KW-1185">Reference proteome</keyword>
<keyword evidence="9 12" id="KW-0010">Activator</keyword>
<dbReference type="GO" id="GO:0005524">
    <property type="term" value="F:ATP binding"/>
    <property type="evidence" value="ECO:0007669"/>
    <property type="project" value="UniProtKB-KW"/>
</dbReference>
<proteinExistence type="predicted"/>
<dbReference type="SUPFAM" id="SSF55781">
    <property type="entry name" value="GAF domain-like"/>
    <property type="match status" value="1"/>
</dbReference>
<dbReference type="PANTHER" id="PTHR32071">
    <property type="entry name" value="TRANSCRIPTIONAL REGULATORY PROTEIN"/>
    <property type="match status" value="1"/>
</dbReference>
<dbReference type="Pfam" id="PF00158">
    <property type="entry name" value="Sigma54_activat"/>
    <property type="match status" value="1"/>
</dbReference>
<evidence type="ECO:0000256" key="4">
    <source>
        <dbReference type="ARBA" id="ARBA00022741"/>
    </source>
</evidence>
<reference evidence="14 15" key="1">
    <citation type="journal article" date="2020" name="Microorganisms">
        <title>Osmotic Adaptation and Compatible Solute Biosynthesis of Phototrophic Bacteria as Revealed from Genome Analyses.</title>
        <authorList>
            <person name="Imhoff J.F."/>
            <person name="Rahn T."/>
            <person name="Kunzel S."/>
            <person name="Keller A."/>
            <person name="Neulinger S.C."/>
        </authorList>
    </citation>
    <scope>NUCLEOTIDE SEQUENCE [LARGE SCALE GENOMIC DNA]</scope>
    <source>
        <strain evidence="14 15">DSM 25653</strain>
    </source>
</reference>
<gene>
    <name evidence="14" type="primary">nifA</name>
    <name evidence="14" type="ORF">CKO42_15200</name>
</gene>
<dbReference type="AlphaFoldDB" id="A0A9X0WA83"/>
<dbReference type="InterPro" id="IPR058031">
    <property type="entry name" value="AAA_lid_NorR"/>
</dbReference>
<dbReference type="GO" id="GO:0000160">
    <property type="term" value="P:phosphorelay signal transduction system"/>
    <property type="evidence" value="ECO:0007669"/>
    <property type="project" value="UniProtKB-UniRule"/>
</dbReference>
<dbReference type="GO" id="GO:0003700">
    <property type="term" value="F:DNA-binding transcription factor activity"/>
    <property type="evidence" value="ECO:0007669"/>
    <property type="project" value="UniProtKB-UniRule"/>
</dbReference>
<protein>
    <recommendedName>
        <fullName evidence="3 12">Nif-specific regulatory protein</fullName>
    </recommendedName>
</protein>
<dbReference type="InterPro" id="IPR025943">
    <property type="entry name" value="Sigma_54_int_dom_ATP-bd_2"/>
</dbReference>
<evidence type="ECO:0000256" key="9">
    <source>
        <dbReference type="ARBA" id="ARBA00023159"/>
    </source>
</evidence>
<evidence type="ECO:0000256" key="11">
    <source>
        <dbReference type="ARBA" id="ARBA00023231"/>
    </source>
</evidence>
<dbReference type="Proteomes" id="UP001138768">
    <property type="component" value="Unassembled WGS sequence"/>
</dbReference>